<organism evidence="2">
    <name type="scientific">Timema bartmani</name>
    <dbReference type="NCBI Taxonomy" id="61472"/>
    <lineage>
        <taxon>Eukaryota</taxon>
        <taxon>Metazoa</taxon>
        <taxon>Ecdysozoa</taxon>
        <taxon>Arthropoda</taxon>
        <taxon>Hexapoda</taxon>
        <taxon>Insecta</taxon>
        <taxon>Pterygota</taxon>
        <taxon>Neoptera</taxon>
        <taxon>Polyneoptera</taxon>
        <taxon>Phasmatodea</taxon>
        <taxon>Timematodea</taxon>
        <taxon>Timematoidea</taxon>
        <taxon>Timematidae</taxon>
        <taxon>Timema</taxon>
    </lineage>
</organism>
<evidence type="ECO:0000313" key="2">
    <source>
        <dbReference type="EMBL" id="CAD7449103.1"/>
    </source>
</evidence>
<proteinExistence type="predicted"/>
<feature type="region of interest" description="Disordered" evidence="1">
    <location>
        <begin position="17"/>
        <end position="41"/>
    </location>
</feature>
<reference evidence="2" key="1">
    <citation type="submission" date="2020-11" db="EMBL/GenBank/DDBJ databases">
        <authorList>
            <person name="Tran Van P."/>
        </authorList>
    </citation>
    <scope>NUCLEOTIDE SEQUENCE</scope>
</reference>
<sequence length="112" mass="12774">MSNDELIQRSMAVSYGEETKLRCDGSENNESTSSSGGSAPHEEFNKLALDFRPVSTSKRDKCRNFWIFIDSNPELVQIKDIGHRKALSSLDQLALPLLLWVHSMHRTQLWLL</sequence>
<name>A0A7R9I7E3_9NEOP</name>
<protein>
    <submittedName>
        <fullName evidence="2">Uncharacterized protein</fullName>
    </submittedName>
</protein>
<evidence type="ECO:0000256" key="1">
    <source>
        <dbReference type="SAM" id="MobiDB-lite"/>
    </source>
</evidence>
<gene>
    <name evidence="2" type="ORF">TBIB3V08_LOCUS11382</name>
</gene>
<dbReference type="AlphaFoldDB" id="A0A7R9I7E3"/>
<accession>A0A7R9I7E3</accession>
<feature type="compositionally biased region" description="Low complexity" evidence="1">
    <location>
        <begin position="26"/>
        <end position="38"/>
    </location>
</feature>
<dbReference type="EMBL" id="OD571111">
    <property type="protein sequence ID" value="CAD7449103.1"/>
    <property type="molecule type" value="Genomic_DNA"/>
</dbReference>